<accession>A0A9W8JEW1</accession>
<dbReference type="OrthoDB" id="2322999at2759"/>
<protein>
    <submittedName>
        <fullName evidence="1">Uncharacterized protein</fullName>
    </submittedName>
</protein>
<feature type="non-terminal residue" evidence="1">
    <location>
        <position position="223"/>
    </location>
</feature>
<keyword evidence="2" id="KW-1185">Reference proteome</keyword>
<evidence type="ECO:0000313" key="2">
    <source>
        <dbReference type="Proteomes" id="UP001140091"/>
    </source>
</evidence>
<dbReference type="AlphaFoldDB" id="A0A9W8JEW1"/>
<comment type="caution">
    <text evidence="1">The sequence shown here is derived from an EMBL/GenBank/DDBJ whole genome shotgun (WGS) entry which is preliminary data.</text>
</comment>
<gene>
    <name evidence="1" type="ORF">H1R20_g3843</name>
</gene>
<dbReference type="Proteomes" id="UP001140091">
    <property type="component" value="Unassembled WGS sequence"/>
</dbReference>
<name>A0A9W8JEW1_9AGAR</name>
<reference evidence="1" key="1">
    <citation type="submission" date="2022-06" db="EMBL/GenBank/DDBJ databases">
        <title>Genome Sequence of Candolleomyces eurysporus.</title>
        <authorList>
            <person name="Buettner E."/>
        </authorList>
    </citation>
    <scope>NUCLEOTIDE SEQUENCE</scope>
    <source>
        <strain evidence="1">VTCC 930004</strain>
    </source>
</reference>
<sequence length="223" mass="25107">MSQVNPYNALLLIDAADKKFTEAGRKDLFRDVASFLEENDPERIFNLCLVHRHFSLDPDKIMVADRKQDGNGETYYVTQPELAGSPDVKPSAWTVDGFPFEWKRTFTGESVADAQALISKFKDTVKGLEVLGLCLAQDPLPDGEIWREYLHDKEKQQITKRYPRDGPWDDGGVYQTSWGVAAESGSDPAEVESGSEKAKTTLVFYQNCVCIQHAYEPEPEPIN</sequence>
<organism evidence="1 2">
    <name type="scientific">Candolleomyces eurysporus</name>
    <dbReference type="NCBI Taxonomy" id="2828524"/>
    <lineage>
        <taxon>Eukaryota</taxon>
        <taxon>Fungi</taxon>
        <taxon>Dikarya</taxon>
        <taxon>Basidiomycota</taxon>
        <taxon>Agaricomycotina</taxon>
        <taxon>Agaricomycetes</taxon>
        <taxon>Agaricomycetidae</taxon>
        <taxon>Agaricales</taxon>
        <taxon>Agaricineae</taxon>
        <taxon>Psathyrellaceae</taxon>
        <taxon>Candolleomyces</taxon>
    </lineage>
</organism>
<proteinExistence type="predicted"/>
<dbReference type="EMBL" id="JANBPK010000748">
    <property type="protein sequence ID" value="KAJ2933252.1"/>
    <property type="molecule type" value="Genomic_DNA"/>
</dbReference>
<evidence type="ECO:0000313" key="1">
    <source>
        <dbReference type="EMBL" id="KAJ2933252.1"/>
    </source>
</evidence>